<dbReference type="AlphaFoldDB" id="A0A369AJR5"/>
<reference evidence="1 2" key="1">
    <citation type="submission" date="2018-07" db="EMBL/GenBank/DDBJ databases">
        <title>Genomic Encyclopedia of Type Strains, Phase IV (KMG-IV): sequencing the most valuable type-strain genomes for metagenomic binning, comparative biology and taxonomic classification.</title>
        <authorList>
            <person name="Goeker M."/>
        </authorList>
    </citation>
    <scope>NUCLEOTIDE SEQUENCE [LARGE SCALE GENOMIC DNA]</scope>
    <source>
        <strain evidence="1 2">DSM 100911</strain>
    </source>
</reference>
<dbReference type="Proteomes" id="UP000252174">
    <property type="component" value="Unassembled WGS sequence"/>
</dbReference>
<protein>
    <recommendedName>
        <fullName evidence="3">IrrE N-terminal-like domain-containing protein</fullName>
    </recommendedName>
</protein>
<comment type="caution">
    <text evidence="1">The sequence shown here is derived from an EMBL/GenBank/DDBJ whole genome shotgun (WGS) entry which is preliminary data.</text>
</comment>
<accession>A0A369AJR5</accession>
<sequence>MAVLTLDYRCCDRKRPLYIKHIEVERIAATARQQLVADSIDAVSFNALRQIAGLKINGIDFALEVSTDYAVHDEQGNHVFGVCEFDPAMPDAAMVSISPVGESLSELLALSTLAHELGHAVFDAPGWVVQGSKGPGLFDDIEPTMQRAYRTTTPDSDHLSKSLSAKPTTEEHFAELRANEFMGSLLVPRQRIIAAVEELAPQHDITIHRHPSTDPDHPGTALRIKANGDLGVLEMDRFEKALATRFGVNPRFIQVRLNRYGLTTQEATMR</sequence>
<keyword evidence="2" id="KW-1185">Reference proteome</keyword>
<name>A0A369AJR5_9BURK</name>
<dbReference type="EMBL" id="QPJU01000008">
    <property type="protein sequence ID" value="RCX08588.1"/>
    <property type="molecule type" value="Genomic_DNA"/>
</dbReference>
<dbReference type="RefSeq" id="WP_114483860.1">
    <property type="nucleotide sequence ID" value="NZ_QPJU01000008.1"/>
</dbReference>
<dbReference type="OrthoDB" id="8566430at2"/>
<evidence type="ECO:0000313" key="2">
    <source>
        <dbReference type="Proteomes" id="UP000252174"/>
    </source>
</evidence>
<evidence type="ECO:0000313" key="1">
    <source>
        <dbReference type="EMBL" id="RCX08588.1"/>
    </source>
</evidence>
<gene>
    <name evidence="1" type="ORF">DFR45_10889</name>
</gene>
<proteinExistence type="predicted"/>
<evidence type="ECO:0008006" key="3">
    <source>
        <dbReference type="Google" id="ProtNLM"/>
    </source>
</evidence>
<organism evidence="1 2">
    <name type="scientific">Extensimonas vulgaris</name>
    <dbReference type="NCBI Taxonomy" id="1031594"/>
    <lineage>
        <taxon>Bacteria</taxon>
        <taxon>Pseudomonadati</taxon>
        <taxon>Pseudomonadota</taxon>
        <taxon>Betaproteobacteria</taxon>
        <taxon>Burkholderiales</taxon>
        <taxon>Comamonadaceae</taxon>
        <taxon>Extensimonas</taxon>
    </lineage>
</organism>